<keyword evidence="2" id="KW-1185">Reference proteome</keyword>
<gene>
    <name evidence="1" type="ORF">OAN307_c18330</name>
</gene>
<protein>
    <submittedName>
        <fullName evidence="1">Uncharacterized protein</fullName>
    </submittedName>
</protein>
<name>M9R4G5_9RHOB</name>
<dbReference type="EMBL" id="CP003740">
    <property type="protein sequence ID" value="AGI67489.1"/>
    <property type="molecule type" value="Genomic_DNA"/>
</dbReference>
<proteinExistence type="predicted"/>
<dbReference type="HOGENOM" id="CLU_2330991_0_0_5"/>
<sequence>MLSSLLSAFAGIGVLGAVVAICRRNVGKEPNLTNAARCTSVRYHESDQKPSTTTWVLNGFFGGVKRDGLSMCQKGAFLAYFWMVISFGTSCYANGPPE</sequence>
<evidence type="ECO:0000313" key="1">
    <source>
        <dbReference type="EMBL" id="AGI67489.1"/>
    </source>
</evidence>
<organism evidence="1 2">
    <name type="scientific">Octadecabacter antarcticus 307</name>
    <dbReference type="NCBI Taxonomy" id="391626"/>
    <lineage>
        <taxon>Bacteria</taxon>
        <taxon>Pseudomonadati</taxon>
        <taxon>Pseudomonadota</taxon>
        <taxon>Alphaproteobacteria</taxon>
        <taxon>Rhodobacterales</taxon>
        <taxon>Roseobacteraceae</taxon>
        <taxon>Octadecabacter</taxon>
    </lineage>
</organism>
<dbReference type="AlphaFoldDB" id="M9R4G5"/>
<reference evidence="1 2" key="1">
    <citation type="journal article" date="2013" name="PLoS ONE">
        <title>Poles Apart: Arctic and Antarctic Octadecabacter strains Share High Genome Plasticity and a New Type of Xanthorhodopsin.</title>
        <authorList>
            <person name="Vollmers J."/>
            <person name="Voget S."/>
            <person name="Dietrich S."/>
            <person name="Gollnow K."/>
            <person name="Smits M."/>
            <person name="Meyer K."/>
            <person name="Brinkhoff T."/>
            <person name="Simon M."/>
            <person name="Daniel R."/>
        </authorList>
    </citation>
    <scope>NUCLEOTIDE SEQUENCE [LARGE SCALE GENOMIC DNA]</scope>
    <source>
        <strain evidence="1 2">307</strain>
    </source>
</reference>
<accession>M9R4G5</accession>
<dbReference type="KEGG" id="oat:OAN307_c18330"/>
<evidence type="ECO:0000313" key="2">
    <source>
        <dbReference type="Proteomes" id="UP000005307"/>
    </source>
</evidence>
<dbReference type="Proteomes" id="UP000005307">
    <property type="component" value="Chromosome"/>
</dbReference>